<reference evidence="1 2" key="1">
    <citation type="journal article" date="2021" name="Elife">
        <title>Chloroplast acquisition without the gene transfer in kleptoplastic sea slugs, Plakobranchus ocellatus.</title>
        <authorList>
            <person name="Maeda T."/>
            <person name="Takahashi S."/>
            <person name="Yoshida T."/>
            <person name="Shimamura S."/>
            <person name="Takaki Y."/>
            <person name="Nagai Y."/>
            <person name="Toyoda A."/>
            <person name="Suzuki Y."/>
            <person name="Arimoto A."/>
            <person name="Ishii H."/>
            <person name="Satoh N."/>
            <person name="Nishiyama T."/>
            <person name="Hasebe M."/>
            <person name="Maruyama T."/>
            <person name="Minagawa J."/>
            <person name="Obokata J."/>
            <person name="Shigenobu S."/>
        </authorList>
    </citation>
    <scope>NUCLEOTIDE SEQUENCE [LARGE SCALE GENOMIC DNA]</scope>
</reference>
<name>A0AAV3YSU9_9GAST</name>
<evidence type="ECO:0000313" key="1">
    <source>
        <dbReference type="EMBL" id="GFN85622.1"/>
    </source>
</evidence>
<dbReference type="AlphaFoldDB" id="A0AAV3YSU9"/>
<organism evidence="1 2">
    <name type="scientific">Plakobranchus ocellatus</name>
    <dbReference type="NCBI Taxonomy" id="259542"/>
    <lineage>
        <taxon>Eukaryota</taxon>
        <taxon>Metazoa</taxon>
        <taxon>Spiralia</taxon>
        <taxon>Lophotrochozoa</taxon>
        <taxon>Mollusca</taxon>
        <taxon>Gastropoda</taxon>
        <taxon>Heterobranchia</taxon>
        <taxon>Euthyneura</taxon>
        <taxon>Panpulmonata</taxon>
        <taxon>Sacoglossa</taxon>
        <taxon>Placobranchoidea</taxon>
        <taxon>Plakobranchidae</taxon>
        <taxon>Plakobranchus</taxon>
    </lineage>
</organism>
<gene>
    <name evidence="1" type="ORF">PoB_001212800</name>
</gene>
<proteinExistence type="predicted"/>
<evidence type="ECO:0008006" key="3">
    <source>
        <dbReference type="Google" id="ProtNLM"/>
    </source>
</evidence>
<evidence type="ECO:0000313" key="2">
    <source>
        <dbReference type="Proteomes" id="UP000735302"/>
    </source>
</evidence>
<keyword evidence="2" id="KW-1185">Reference proteome</keyword>
<sequence>MCILSQSGAWCVECVACWARALSNLWSLLGLGDYRHARAGSGTRRATPEVNLRSRWFGAGGGGRQGHMMAVWLDIEVTHTSSPSPNKGKALTSQDLEIMI</sequence>
<dbReference type="Proteomes" id="UP000735302">
    <property type="component" value="Unassembled WGS sequence"/>
</dbReference>
<protein>
    <recommendedName>
        <fullName evidence="3">Secreted protein</fullName>
    </recommendedName>
</protein>
<dbReference type="EMBL" id="BLXT01001439">
    <property type="protein sequence ID" value="GFN85622.1"/>
    <property type="molecule type" value="Genomic_DNA"/>
</dbReference>
<accession>A0AAV3YSU9</accession>
<comment type="caution">
    <text evidence="1">The sequence shown here is derived from an EMBL/GenBank/DDBJ whole genome shotgun (WGS) entry which is preliminary data.</text>
</comment>